<dbReference type="InterPro" id="IPR006318">
    <property type="entry name" value="PTS_EI-like"/>
</dbReference>
<dbReference type="GO" id="GO:0009401">
    <property type="term" value="P:phosphoenolpyruvate-dependent sugar phosphotransferase system"/>
    <property type="evidence" value="ECO:0007669"/>
    <property type="project" value="UniProtKB-KW"/>
</dbReference>
<evidence type="ECO:0000256" key="12">
    <source>
        <dbReference type="ARBA" id="ARBA00022679"/>
    </source>
</evidence>
<keyword evidence="8" id="KW-0813">Transport</keyword>
<protein>
    <recommendedName>
        <fullName evidence="7">Phosphocarrier protein HPr</fullName>
        <ecNumber evidence="6">2.7.3.9</ecNumber>
    </recommendedName>
</protein>
<comment type="caution">
    <text evidence="20">The sequence shown here is derived from an EMBL/GenBank/DDBJ whole genome shotgun (WGS) entry which is preliminary data.</text>
</comment>
<dbReference type="InterPro" id="IPR018274">
    <property type="entry name" value="PEP_util_AS"/>
</dbReference>
<keyword evidence="21" id="KW-1185">Reference proteome</keyword>
<gene>
    <name evidence="20" type="ORF">KDAU_63290</name>
</gene>
<dbReference type="PROSITE" id="PS00369">
    <property type="entry name" value="PTS_HPR_HIS"/>
    <property type="match status" value="1"/>
</dbReference>
<dbReference type="PROSITE" id="PS00372">
    <property type="entry name" value="PTS_EIIA_TYPE_2_HIS"/>
    <property type="match status" value="1"/>
</dbReference>
<dbReference type="SUPFAM" id="SSF47831">
    <property type="entry name" value="Enzyme I of the PEP:sugar phosphotransferase system HPr-binding (sub)domain"/>
    <property type="match status" value="1"/>
</dbReference>
<dbReference type="InterPro" id="IPR050499">
    <property type="entry name" value="PEP-utilizing_PTS_enzyme"/>
</dbReference>
<evidence type="ECO:0000256" key="4">
    <source>
        <dbReference type="ARBA" id="ARBA00004496"/>
    </source>
</evidence>
<dbReference type="InterPro" id="IPR000121">
    <property type="entry name" value="PEP_util_C"/>
</dbReference>
<dbReference type="Pfam" id="PF05524">
    <property type="entry name" value="PEP-utilisers_N"/>
    <property type="match status" value="1"/>
</dbReference>
<dbReference type="PRINTS" id="PR00107">
    <property type="entry name" value="PHOSPHOCPHPR"/>
</dbReference>
<dbReference type="InterPro" id="IPR000032">
    <property type="entry name" value="HPr-like"/>
</dbReference>
<comment type="catalytic activity">
    <reaction evidence="1">
        <text>L-histidyl-[protein] + phosphoenolpyruvate = N(pros)-phospho-L-histidyl-[protein] + pyruvate</text>
        <dbReference type="Rhea" id="RHEA:23880"/>
        <dbReference type="Rhea" id="RHEA-COMP:9745"/>
        <dbReference type="Rhea" id="RHEA-COMP:9746"/>
        <dbReference type="ChEBI" id="CHEBI:15361"/>
        <dbReference type="ChEBI" id="CHEBI:29979"/>
        <dbReference type="ChEBI" id="CHEBI:58702"/>
        <dbReference type="ChEBI" id="CHEBI:64837"/>
        <dbReference type="EC" id="2.7.3.9"/>
    </reaction>
</comment>
<dbReference type="SUPFAM" id="SSF51621">
    <property type="entry name" value="Phosphoenolpyruvate/pyruvate domain"/>
    <property type="match status" value="1"/>
</dbReference>
<keyword evidence="12 20" id="KW-0808">Transferase</keyword>
<dbReference type="InterPro" id="IPR015813">
    <property type="entry name" value="Pyrv/PenolPyrv_kinase-like_dom"/>
</dbReference>
<dbReference type="Pfam" id="PF00359">
    <property type="entry name" value="PTS_EIIA_2"/>
    <property type="match status" value="1"/>
</dbReference>
<dbReference type="Pfam" id="PF00381">
    <property type="entry name" value="PTS-HPr"/>
    <property type="match status" value="1"/>
</dbReference>
<dbReference type="EMBL" id="BIFQ01000002">
    <property type="protein sequence ID" value="GCE09000.1"/>
    <property type="molecule type" value="Genomic_DNA"/>
</dbReference>
<dbReference type="SUPFAM" id="SSF55594">
    <property type="entry name" value="HPr-like"/>
    <property type="match status" value="1"/>
</dbReference>
<dbReference type="NCBIfam" id="TIGR01417">
    <property type="entry name" value="PTS_I_fam"/>
    <property type="match status" value="1"/>
</dbReference>
<dbReference type="InterPro" id="IPR035895">
    <property type="entry name" value="HPr-like_sf"/>
</dbReference>
<evidence type="ECO:0000256" key="13">
    <source>
        <dbReference type="ARBA" id="ARBA00022683"/>
    </source>
</evidence>
<dbReference type="Gene3D" id="3.30.1340.10">
    <property type="entry name" value="HPr-like"/>
    <property type="match status" value="1"/>
</dbReference>
<evidence type="ECO:0000256" key="14">
    <source>
        <dbReference type="ARBA" id="ARBA00022723"/>
    </source>
</evidence>
<dbReference type="InterPro" id="IPR002178">
    <property type="entry name" value="PTS_EIIA_type-2_dom"/>
</dbReference>
<keyword evidence="15" id="KW-0418">Kinase</keyword>
<feature type="domain" description="HPr" evidence="19">
    <location>
        <begin position="158"/>
        <end position="245"/>
    </location>
</feature>
<evidence type="ECO:0000256" key="7">
    <source>
        <dbReference type="ARBA" id="ARBA00020422"/>
    </source>
</evidence>
<feature type="region of interest" description="Disordered" evidence="17">
    <location>
        <begin position="240"/>
        <end position="261"/>
    </location>
</feature>
<evidence type="ECO:0000256" key="5">
    <source>
        <dbReference type="ARBA" id="ARBA00007837"/>
    </source>
</evidence>
<evidence type="ECO:0000256" key="2">
    <source>
        <dbReference type="ARBA" id="ARBA00001946"/>
    </source>
</evidence>
<dbReference type="PANTHER" id="PTHR46244">
    <property type="entry name" value="PHOSPHOENOLPYRUVATE-PROTEIN PHOSPHOTRANSFERASE"/>
    <property type="match status" value="1"/>
</dbReference>
<dbReference type="Pfam" id="PF02896">
    <property type="entry name" value="PEP-utilizers_C"/>
    <property type="match status" value="1"/>
</dbReference>
<dbReference type="PROSITE" id="PS51350">
    <property type="entry name" value="PTS_HPR_DOM"/>
    <property type="match status" value="1"/>
</dbReference>
<dbReference type="OrthoDB" id="9765468at2"/>
<evidence type="ECO:0000313" key="21">
    <source>
        <dbReference type="Proteomes" id="UP000287224"/>
    </source>
</evidence>
<comment type="subcellular location">
    <subcellularLocation>
        <location evidence="4">Cytoplasm</location>
    </subcellularLocation>
</comment>
<comment type="cofactor">
    <cofactor evidence="2">
        <name>Mg(2+)</name>
        <dbReference type="ChEBI" id="CHEBI:18420"/>
    </cofactor>
</comment>
<evidence type="ECO:0000313" key="20">
    <source>
        <dbReference type="EMBL" id="GCE09000.1"/>
    </source>
</evidence>
<name>A0A401ZQA9_9CHLR</name>
<evidence type="ECO:0000256" key="17">
    <source>
        <dbReference type="SAM" id="MobiDB-lite"/>
    </source>
</evidence>
<evidence type="ECO:0000256" key="10">
    <source>
        <dbReference type="ARBA" id="ARBA00022553"/>
    </source>
</evidence>
<sequence>MIEINERQISLHASPRDKQEAINLVGQLLIDSHNIAPGYVNSMQQREEVSNTYLGNGIAIPHGLNEHRDLIERTGISVLQVPAGVTWNPGETARLIVGIAAKSDEHIEVLRRLTRVLSDEKQVERLAQTTNPQDIIQALTGERAPEKAATSNQPVDYEHYFDAVVTNKTGLHARPAAMFVNLAKSFKARIRVRNGERVADGKRLLSLLQIGAEHGTQIRVSAQGDDADKALKALQEALNNKLGEEEAETEQRTETASWTPRHASATINGISAAPGIVFGAVKTYVHRAAKVEDVAGDPIEEGEKLQQALDTSKKELAQLHADVSARSGASQAAIFEAHSEFLSDSSILQQTISLIYQGHSAAWSWNQAIQERVESLQQLSDPVLAGRAADLRDVGTRVQNHLTGTQQQEIHLDNHPVILVADDLAPSDTATLDPQGVLGFCTVGGGPTSHTAIIARSLGIPAIVGAGKELLNVADGSTCILDGSAGKLYLQPDDEDIEQVRQLQQQARQQEEAARAERFAPAITRDQHRVEVAANIGNVRDAQKAAEAGAEGVGLLRTEFLYLERNSAPSEEEQFAVYRDIIQTQKGQNVIIRTLDIGGDKEVSYLNLPKEDNPFLGVRGVRLCFEYPDLFIPQLRAIYRAATYGPVSIMFPMIATLEDWQKAAAIAEQVRQELNGPTIPIGIMVEVPSAVLLATHLAREIAFFSIGTNDLTQYVMAMDRGHPQLAKQADSLHPAILQMIWQTVQAAEQEGKWVGVCGGLASEVLGASILTGLGVKELSVSIPSVATIKAHIRSSSLQDMQELAKRALQCRTSAEVRGL</sequence>
<keyword evidence="16" id="KW-0460">Magnesium</keyword>
<dbReference type="Gene3D" id="3.40.930.10">
    <property type="entry name" value="Mannitol-specific EII, Chain A"/>
    <property type="match status" value="1"/>
</dbReference>
<dbReference type="Gene3D" id="3.20.20.60">
    <property type="entry name" value="Phosphoenolpyruvate-binding domains"/>
    <property type="match status" value="1"/>
</dbReference>
<proteinExistence type="inferred from homology"/>
<dbReference type="InterPro" id="IPR008731">
    <property type="entry name" value="PTS_EIN"/>
</dbReference>
<comment type="similarity">
    <text evidence="5">Belongs to the PEP-utilizing enzyme family.</text>
</comment>
<dbReference type="InterPro" id="IPR008279">
    <property type="entry name" value="PEP-util_enz_mobile_dom"/>
</dbReference>
<dbReference type="InterPro" id="IPR040442">
    <property type="entry name" value="Pyrv_kinase-like_dom_sf"/>
</dbReference>
<dbReference type="GO" id="GO:0016301">
    <property type="term" value="F:kinase activity"/>
    <property type="evidence" value="ECO:0007669"/>
    <property type="project" value="UniProtKB-KW"/>
</dbReference>
<keyword evidence="9" id="KW-0963">Cytoplasm</keyword>
<dbReference type="InterPro" id="IPR036618">
    <property type="entry name" value="PtsI_HPr-bd_sf"/>
</dbReference>
<dbReference type="Gene3D" id="3.50.30.10">
    <property type="entry name" value="Phosphohistidine domain"/>
    <property type="match status" value="1"/>
</dbReference>
<dbReference type="InterPro" id="IPR001020">
    <property type="entry name" value="PTS_HPr_His_P_site"/>
</dbReference>
<evidence type="ECO:0000256" key="16">
    <source>
        <dbReference type="ARBA" id="ARBA00022842"/>
    </source>
</evidence>
<dbReference type="GO" id="GO:0046872">
    <property type="term" value="F:metal ion binding"/>
    <property type="evidence" value="ECO:0007669"/>
    <property type="project" value="UniProtKB-KW"/>
</dbReference>
<dbReference type="NCBIfam" id="TIGR01003">
    <property type="entry name" value="PTS_HPr_family"/>
    <property type="match status" value="1"/>
</dbReference>
<accession>A0A401ZQA9</accession>
<evidence type="ECO:0000256" key="6">
    <source>
        <dbReference type="ARBA" id="ARBA00012232"/>
    </source>
</evidence>
<organism evidence="20 21">
    <name type="scientific">Dictyobacter aurantiacus</name>
    <dbReference type="NCBI Taxonomy" id="1936993"/>
    <lineage>
        <taxon>Bacteria</taxon>
        <taxon>Bacillati</taxon>
        <taxon>Chloroflexota</taxon>
        <taxon>Ktedonobacteria</taxon>
        <taxon>Ktedonobacterales</taxon>
        <taxon>Dictyobacteraceae</taxon>
        <taxon>Dictyobacter</taxon>
    </lineage>
</organism>
<evidence type="ECO:0000259" key="19">
    <source>
        <dbReference type="PROSITE" id="PS51350"/>
    </source>
</evidence>
<evidence type="ECO:0000256" key="3">
    <source>
        <dbReference type="ARBA" id="ARBA00003681"/>
    </source>
</evidence>
<keyword evidence="20" id="KW-0670">Pyruvate</keyword>
<keyword evidence="13" id="KW-0598">Phosphotransferase system</keyword>
<keyword evidence="10" id="KW-0597">Phosphoprotein</keyword>
<dbReference type="SUPFAM" id="SSF52009">
    <property type="entry name" value="Phosphohistidine domain"/>
    <property type="match status" value="1"/>
</dbReference>
<dbReference type="Gene3D" id="1.10.274.10">
    <property type="entry name" value="PtsI, HPr-binding domain"/>
    <property type="match status" value="1"/>
</dbReference>
<dbReference type="GO" id="GO:0008965">
    <property type="term" value="F:phosphoenolpyruvate-protein phosphotransferase activity"/>
    <property type="evidence" value="ECO:0007669"/>
    <property type="project" value="UniProtKB-EC"/>
</dbReference>
<keyword evidence="14" id="KW-0479">Metal-binding</keyword>
<dbReference type="PROSITE" id="PS51094">
    <property type="entry name" value="PTS_EIIA_TYPE_2"/>
    <property type="match status" value="1"/>
</dbReference>
<dbReference type="CDD" id="cd00211">
    <property type="entry name" value="PTS_IIA_fru"/>
    <property type="match status" value="1"/>
</dbReference>
<evidence type="ECO:0000259" key="18">
    <source>
        <dbReference type="PROSITE" id="PS51094"/>
    </source>
</evidence>
<evidence type="ECO:0000256" key="15">
    <source>
        <dbReference type="ARBA" id="ARBA00022777"/>
    </source>
</evidence>
<dbReference type="GO" id="GO:0005737">
    <property type="term" value="C:cytoplasm"/>
    <property type="evidence" value="ECO:0007669"/>
    <property type="project" value="UniProtKB-SubCell"/>
</dbReference>
<dbReference type="PROSITE" id="PS00370">
    <property type="entry name" value="PEP_ENZYMES_PHOS_SITE"/>
    <property type="match status" value="1"/>
</dbReference>
<dbReference type="CDD" id="cd00367">
    <property type="entry name" value="PTS-HPr_like"/>
    <property type="match status" value="1"/>
</dbReference>
<dbReference type="AlphaFoldDB" id="A0A401ZQA9"/>
<evidence type="ECO:0000256" key="11">
    <source>
        <dbReference type="ARBA" id="ARBA00022597"/>
    </source>
</evidence>
<evidence type="ECO:0000256" key="8">
    <source>
        <dbReference type="ARBA" id="ARBA00022448"/>
    </source>
</evidence>
<dbReference type="EC" id="2.7.3.9" evidence="6"/>
<keyword evidence="11" id="KW-0762">Sugar transport</keyword>
<dbReference type="PANTHER" id="PTHR46244:SF6">
    <property type="entry name" value="PHOSPHOENOLPYRUVATE-PROTEIN PHOSPHOTRANSFERASE"/>
    <property type="match status" value="1"/>
</dbReference>
<dbReference type="InterPro" id="IPR016152">
    <property type="entry name" value="PTrfase/Anion_transptr"/>
</dbReference>
<reference evidence="21" key="1">
    <citation type="submission" date="2018-12" db="EMBL/GenBank/DDBJ databases">
        <title>Tengunoibacter tsumagoiensis gen. nov., sp. nov., Dictyobacter kobayashii sp. nov., D. alpinus sp. nov., and D. joshuensis sp. nov. and description of Dictyobacteraceae fam. nov. within the order Ktedonobacterales isolated from Tengu-no-mugimeshi.</title>
        <authorList>
            <person name="Wang C.M."/>
            <person name="Zheng Y."/>
            <person name="Sakai Y."/>
            <person name="Toyoda A."/>
            <person name="Minakuchi Y."/>
            <person name="Abe K."/>
            <person name="Yokota A."/>
            <person name="Yabe S."/>
        </authorList>
    </citation>
    <scope>NUCLEOTIDE SEQUENCE [LARGE SCALE GENOMIC DNA]</scope>
    <source>
        <strain evidence="21">S-27</strain>
    </source>
</reference>
<dbReference type="Proteomes" id="UP000287224">
    <property type="component" value="Unassembled WGS sequence"/>
</dbReference>
<dbReference type="InterPro" id="IPR036637">
    <property type="entry name" value="Phosphohistidine_dom_sf"/>
</dbReference>
<evidence type="ECO:0000256" key="1">
    <source>
        <dbReference type="ARBA" id="ARBA00000683"/>
    </source>
</evidence>
<comment type="function">
    <text evidence="3">General (non sugar-specific) component of the phosphoenolpyruvate-dependent sugar phosphotransferase system (sugar PTS). This major carbohydrate active-transport system catalyzes the phosphorylation of incoming sugar substrates concomitantly with their translocation across the cell membrane. The phosphoryl group from phosphoenolpyruvate (PEP) is transferred to the phosphoryl carrier protein HPr by enzyme I. Phospho-HPr then transfers it to the PTS EIIA domain.</text>
</comment>
<dbReference type="Pfam" id="PF00391">
    <property type="entry name" value="PEP-utilizers"/>
    <property type="match status" value="1"/>
</dbReference>
<dbReference type="SUPFAM" id="SSF55804">
    <property type="entry name" value="Phoshotransferase/anion transport protein"/>
    <property type="match status" value="1"/>
</dbReference>
<feature type="domain" description="PTS EIIA type-2" evidence="18">
    <location>
        <begin position="2"/>
        <end position="142"/>
    </location>
</feature>
<dbReference type="PRINTS" id="PR01736">
    <property type="entry name" value="PHPHTRNFRASE"/>
</dbReference>
<dbReference type="RefSeq" id="WP_126601457.1">
    <property type="nucleotide sequence ID" value="NZ_BIFQ01000002.1"/>
</dbReference>
<evidence type="ECO:0000256" key="9">
    <source>
        <dbReference type="ARBA" id="ARBA00022490"/>
    </source>
</evidence>